<protein>
    <submittedName>
        <fullName evidence="1">DUF4416 family protein</fullName>
    </submittedName>
</protein>
<reference evidence="1 2" key="1">
    <citation type="submission" date="2020-08" db="EMBL/GenBank/DDBJ databases">
        <title>Bridging the membrane lipid divide: bacteria of the FCB group superphylum have the potential to synthesize archaeal ether lipids.</title>
        <authorList>
            <person name="Villanueva L."/>
            <person name="Von Meijenfeldt F.A.B."/>
            <person name="Westbye A.B."/>
            <person name="Yadav S."/>
            <person name="Hopmans E.C."/>
            <person name="Dutilh B.E."/>
            <person name="Sinninghe Damste J.S."/>
        </authorList>
    </citation>
    <scope>NUCLEOTIDE SEQUENCE [LARGE SCALE GENOMIC DNA]</scope>
    <source>
        <strain evidence="1">NIOZ-UU82</strain>
    </source>
</reference>
<dbReference type="Pfam" id="PF14385">
    <property type="entry name" value="DUF4416"/>
    <property type="match status" value="1"/>
</dbReference>
<dbReference type="Proteomes" id="UP000603545">
    <property type="component" value="Unassembled WGS sequence"/>
</dbReference>
<gene>
    <name evidence="1" type="ORF">H8E80_02110</name>
</gene>
<dbReference type="AlphaFoldDB" id="A0A8J6N3B2"/>
<proteinExistence type="predicted"/>
<organism evidence="1 2">
    <name type="scientific">Candidatus Desulfaltia bathyphila</name>
    <dbReference type="NCBI Taxonomy" id="2841697"/>
    <lineage>
        <taxon>Bacteria</taxon>
        <taxon>Pseudomonadati</taxon>
        <taxon>Thermodesulfobacteriota</taxon>
        <taxon>Desulfobacteria</taxon>
        <taxon>Desulfobacterales</taxon>
        <taxon>Desulfobacterales incertae sedis</taxon>
        <taxon>Candidatus Desulfaltia</taxon>
    </lineage>
</organism>
<sequence length="172" mass="19890">MSIPQPPESAKLVVSLFLKEKGIVVDVAKDLSDKLGSVDMASSWFPFDYTEYYETEMGSPLFRRIFAFKNLIKQSALAEIKLATNDIEHKYSKKGKRTVNLDPGYMIKSRFVLATGKNYSHRIYIGKGIYADLTLIYTKGLFQKLPWTYPDYADKIMFSYLNLIRNKYLRDL</sequence>
<name>A0A8J6N3B2_9BACT</name>
<evidence type="ECO:0000313" key="2">
    <source>
        <dbReference type="Proteomes" id="UP000603545"/>
    </source>
</evidence>
<dbReference type="EMBL" id="JACNLL010000025">
    <property type="protein sequence ID" value="MBC8198830.1"/>
    <property type="molecule type" value="Genomic_DNA"/>
</dbReference>
<accession>A0A8J6N3B2</accession>
<comment type="caution">
    <text evidence="1">The sequence shown here is derived from an EMBL/GenBank/DDBJ whole genome shotgun (WGS) entry which is preliminary data.</text>
</comment>
<evidence type="ECO:0000313" key="1">
    <source>
        <dbReference type="EMBL" id="MBC8198830.1"/>
    </source>
</evidence>
<dbReference type="InterPro" id="IPR025529">
    <property type="entry name" value="DUF4416"/>
</dbReference>